<protein>
    <recommendedName>
        <fullName evidence="5">Glycosyltransferase RgtA/B/C/D-like domain-containing protein</fullName>
    </recommendedName>
</protein>
<feature type="region of interest" description="Disordered" evidence="1">
    <location>
        <begin position="403"/>
        <end position="433"/>
    </location>
</feature>
<dbReference type="EMBL" id="JAUSQU010000001">
    <property type="protein sequence ID" value="MDP9841387.1"/>
    <property type="molecule type" value="Genomic_DNA"/>
</dbReference>
<keyword evidence="2" id="KW-1133">Transmembrane helix</keyword>
<sequence length="433" mass="47273">MEYVIVAVAAVILVFIVQIGLDARVAQRALGVLVLAFVARLLIHVFLLRSNAIAYGGDNITYESRALEVVEYWKNEGFTFVTSEEITELYSVAVPCNVFAVIIYLCAGPAPLACTAIVALIACGLCIVMYRFARLIGADERASFRVLVLMAFLPTFMLHTSDMFKDGFNAFLIISCLGLAASNVRRFDIRKLLLLGPLLWALWNVRPYMVFMCAIPLVLGLANLKRALPLCALAILATLLVPVASSPDMADNSPIAAMQEQLERGQSESFRRANAEGGSGVVFEDGGNPWNAFLPKLVYTLLSPFPWMDGSLVLQLAKIETLLWYYLLWSAACAITRMRGYDRRMLLILLLFIVPCTIAYTTTMSNVGLIVRQRMPIVMTVSLLSAIAWTRVSRDGQQFVSGAGTDSATAGVAVPSPSSGTAGKPPAETPRIR</sequence>
<dbReference type="RefSeq" id="WP_307554672.1">
    <property type="nucleotide sequence ID" value="NZ_JAUSQU010000001.1"/>
</dbReference>
<keyword evidence="2" id="KW-0812">Transmembrane</keyword>
<feature type="transmembrane region" description="Helical" evidence="2">
    <location>
        <begin position="345"/>
        <end position="363"/>
    </location>
</feature>
<keyword evidence="2" id="KW-0472">Membrane</keyword>
<dbReference type="Proteomes" id="UP001225356">
    <property type="component" value="Unassembled WGS sequence"/>
</dbReference>
<gene>
    <name evidence="3" type="ORF">J2853_000598</name>
</gene>
<proteinExistence type="predicted"/>
<evidence type="ECO:0000313" key="3">
    <source>
        <dbReference type="EMBL" id="MDP9841387.1"/>
    </source>
</evidence>
<evidence type="ECO:0000313" key="4">
    <source>
        <dbReference type="Proteomes" id="UP001225356"/>
    </source>
</evidence>
<evidence type="ECO:0008006" key="5">
    <source>
        <dbReference type="Google" id="ProtNLM"/>
    </source>
</evidence>
<feature type="transmembrane region" description="Helical" evidence="2">
    <location>
        <begin position="30"/>
        <end position="48"/>
    </location>
</feature>
<feature type="transmembrane region" description="Helical" evidence="2">
    <location>
        <begin position="98"/>
        <end position="130"/>
    </location>
</feature>
<feature type="transmembrane region" description="Helical" evidence="2">
    <location>
        <begin position="192"/>
        <end position="221"/>
    </location>
</feature>
<keyword evidence="4" id="KW-1185">Reference proteome</keyword>
<reference evidence="3 4" key="1">
    <citation type="submission" date="2023-07" db="EMBL/GenBank/DDBJ databases">
        <title>Sequencing the genomes of 1000 actinobacteria strains.</title>
        <authorList>
            <person name="Klenk H.-P."/>
        </authorList>
    </citation>
    <scope>NUCLEOTIDE SEQUENCE [LARGE SCALE GENOMIC DNA]</scope>
    <source>
        <strain evidence="3 4">DSM 46740</strain>
    </source>
</reference>
<comment type="caution">
    <text evidence="3">The sequence shown here is derived from an EMBL/GenBank/DDBJ whole genome shotgun (WGS) entry which is preliminary data.</text>
</comment>
<evidence type="ECO:0000256" key="2">
    <source>
        <dbReference type="SAM" id="Phobius"/>
    </source>
</evidence>
<feature type="transmembrane region" description="Helical" evidence="2">
    <location>
        <begin position="227"/>
        <end position="245"/>
    </location>
</feature>
<name>A0ABT9Q3X3_9ACTN</name>
<evidence type="ECO:0000256" key="1">
    <source>
        <dbReference type="SAM" id="MobiDB-lite"/>
    </source>
</evidence>
<accession>A0ABT9Q3X3</accession>
<organism evidence="3 4">
    <name type="scientific">Streptosporangium lutulentum</name>
    <dbReference type="NCBI Taxonomy" id="1461250"/>
    <lineage>
        <taxon>Bacteria</taxon>
        <taxon>Bacillati</taxon>
        <taxon>Actinomycetota</taxon>
        <taxon>Actinomycetes</taxon>
        <taxon>Streptosporangiales</taxon>
        <taxon>Streptosporangiaceae</taxon>
        <taxon>Streptosporangium</taxon>
    </lineage>
</organism>
<feature type="transmembrane region" description="Helical" evidence="2">
    <location>
        <begin position="6"/>
        <end position="23"/>
    </location>
</feature>
<feature type="transmembrane region" description="Helical" evidence="2">
    <location>
        <begin position="142"/>
        <end position="161"/>
    </location>
</feature>